<proteinExistence type="predicted"/>
<dbReference type="InterPro" id="IPR006439">
    <property type="entry name" value="HAD-SF_hydro_IA"/>
</dbReference>
<reference evidence="1" key="1">
    <citation type="submission" date="2015-10" db="EMBL/GenBank/DDBJ databases">
        <title>Draft genome sequence of Streptomyces canus DSM 40017, type strain for the species Streptomyces canus.</title>
        <authorList>
            <person name="Ruckert C."/>
            <person name="Winkler A."/>
            <person name="Kalinowski J."/>
            <person name="Kampfer P."/>
            <person name="Glaeser S."/>
        </authorList>
    </citation>
    <scope>NUCLEOTIDE SEQUENCE [LARGE SCALE GENOMIC DNA]</scope>
    <source>
        <strain evidence="1">DSM 40017</strain>
    </source>
</reference>
<dbReference type="SFLD" id="SFLDG01129">
    <property type="entry name" value="C1.5:_HAD__Beta-PGM__Phosphata"/>
    <property type="match status" value="1"/>
</dbReference>
<dbReference type="Pfam" id="PF00702">
    <property type="entry name" value="Hydrolase"/>
    <property type="match status" value="1"/>
</dbReference>
<dbReference type="AlphaFoldDB" id="A0A101RNV8"/>
<name>A0A101RNV8_9ACTN</name>
<dbReference type="Proteomes" id="UP000053669">
    <property type="component" value="Unassembled WGS sequence"/>
</dbReference>
<evidence type="ECO:0008006" key="2">
    <source>
        <dbReference type="Google" id="ProtNLM"/>
    </source>
</evidence>
<comment type="caution">
    <text evidence="1">The sequence shown here is derived from an EMBL/GenBank/DDBJ whole genome shotgun (WGS) entry which is preliminary data.</text>
</comment>
<dbReference type="PANTHER" id="PTHR43611:SF3">
    <property type="entry name" value="FLAVIN MONONUCLEOTIDE HYDROLASE 1, CHLOROPLATIC"/>
    <property type="match status" value="1"/>
</dbReference>
<dbReference type="SUPFAM" id="SSF56784">
    <property type="entry name" value="HAD-like"/>
    <property type="match status" value="1"/>
</dbReference>
<dbReference type="InterPro" id="IPR023214">
    <property type="entry name" value="HAD_sf"/>
</dbReference>
<evidence type="ECO:0000313" key="1">
    <source>
        <dbReference type="EMBL" id="KUN58823.1"/>
    </source>
</evidence>
<dbReference type="PANTHER" id="PTHR43611">
    <property type="entry name" value="ALPHA-D-GLUCOSE 1-PHOSPHATE PHOSPHATASE"/>
    <property type="match status" value="1"/>
</dbReference>
<dbReference type="InterPro" id="IPR036412">
    <property type="entry name" value="HAD-like_sf"/>
</dbReference>
<dbReference type="EMBL" id="LMWU01000055">
    <property type="protein sequence ID" value="KUN58823.1"/>
    <property type="molecule type" value="Genomic_DNA"/>
</dbReference>
<dbReference type="NCBIfam" id="TIGR01509">
    <property type="entry name" value="HAD-SF-IA-v3"/>
    <property type="match status" value="1"/>
</dbReference>
<dbReference type="SFLD" id="SFLDS00003">
    <property type="entry name" value="Haloacid_Dehalogenase"/>
    <property type="match status" value="1"/>
</dbReference>
<organism evidence="1">
    <name type="scientific">Streptomyces canus</name>
    <dbReference type="NCBI Taxonomy" id="58343"/>
    <lineage>
        <taxon>Bacteria</taxon>
        <taxon>Bacillati</taxon>
        <taxon>Actinomycetota</taxon>
        <taxon>Actinomycetes</taxon>
        <taxon>Kitasatosporales</taxon>
        <taxon>Streptomycetaceae</taxon>
        <taxon>Streptomyces</taxon>
        <taxon>Streptomyces aurantiacus group</taxon>
    </lineage>
</organism>
<dbReference type="STRING" id="58343.AQJ46_41855"/>
<gene>
    <name evidence="1" type="ORF">AQJ46_41855</name>
</gene>
<dbReference type="Gene3D" id="3.40.50.1000">
    <property type="entry name" value="HAD superfamily/HAD-like"/>
    <property type="match status" value="1"/>
</dbReference>
<protein>
    <recommendedName>
        <fullName evidence="2">HAD family hydrolase</fullName>
    </recommendedName>
</protein>
<sequence length="194" mass="20725">MDTVVCDVGGVIIRFDTGVAQQIEARHDLDSGSLLAAALKSPPGRQAMAGEMTHEDWKQAMTGLVGESAIDEWLAYHGELDAEVVALLKKSRGAGARVVLLSNATARLHDDLAFHGLSDLADRVFCSAEMGLVKPNPRCFREAAQRAGFALERALYADDTASWVEAGVRLGMTGHLFSTAKALRDTLESTGLVS</sequence>
<accession>A0A101RNV8</accession>